<evidence type="ECO:0000256" key="6">
    <source>
        <dbReference type="ARBA" id="ARBA00022723"/>
    </source>
</evidence>
<dbReference type="InterPro" id="IPR003374">
    <property type="entry name" value="ApbE-like_sf"/>
</dbReference>
<evidence type="ECO:0000256" key="7">
    <source>
        <dbReference type="ARBA" id="ARBA00022827"/>
    </source>
</evidence>
<dbReference type="AlphaFoldDB" id="A0A974XNV1"/>
<evidence type="ECO:0000256" key="11">
    <source>
        <dbReference type="PIRSR" id="PIRSR006268-2"/>
    </source>
</evidence>
<gene>
    <name evidence="12" type="ORF">JYB88_09260</name>
</gene>
<dbReference type="PANTHER" id="PTHR30040">
    <property type="entry name" value="THIAMINE BIOSYNTHESIS LIPOPROTEIN APBE"/>
    <property type="match status" value="1"/>
</dbReference>
<organism evidence="12 13">
    <name type="scientific">Shewanella cyperi</name>
    <dbReference type="NCBI Taxonomy" id="2814292"/>
    <lineage>
        <taxon>Bacteria</taxon>
        <taxon>Pseudomonadati</taxon>
        <taxon>Pseudomonadota</taxon>
        <taxon>Gammaproteobacteria</taxon>
        <taxon>Alteromonadales</taxon>
        <taxon>Shewanellaceae</taxon>
        <taxon>Shewanella</taxon>
    </lineage>
</organism>
<dbReference type="Gene3D" id="3.10.520.10">
    <property type="entry name" value="ApbE-like domains"/>
    <property type="match status" value="1"/>
</dbReference>
<evidence type="ECO:0000256" key="3">
    <source>
        <dbReference type="ARBA" id="ARBA00016337"/>
    </source>
</evidence>
<evidence type="ECO:0000256" key="5">
    <source>
        <dbReference type="ARBA" id="ARBA00022679"/>
    </source>
</evidence>
<sequence length="279" mass="30767">MASPCEILFYGLESQEEAQRLGKVAVDEVRRIEAKYSRFNHDSVLSQLNRDAGERQPLDPETFGLLSFARECYRHSDGLFDISSEPLSRLWRFDGSSDVPGAEDVQKALAHVGFERLKFTSTSILQPRDMTLDLGGIAKEYAADRALKLMQEQLGSIAIEPAILVNLGGDLAASPHESHWRVGIEDPDNHQAAKLSIQFPGGGLATSGDSHRFIERHGKRYGHILSPLSGYPIEGAPRSVTVMAANCTVAGMLATLAMLKGEDAEDFLEEQDLPYWVLR</sequence>
<feature type="binding site" evidence="11">
    <location>
        <position position="255"/>
    </location>
    <ligand>
        <name>Mg(2+)</name>
        <dbReference type="ChEBI" id="CHEBI:18420"/>
    </ligand>
</feature>
<dbReference type="GO" id="GO:0046872">
    <property type="term" value="F:metal ion binding"/>
    <property type="evidence" value="ECO:0007669"/>
    <property type="project" value="UniProtKB-KW"/>
</dbReference>
<dbReference type="EC" id="2.7.1.180" evidence="2"/>
<keyword evidence="8 11" id="KW-0460">Magnesium</keyword>
<protein>
    <recommendedName>
        <fullName evidence="3">FAD:protein FMN transferase</fullName>
        <ecNumber evidence="2">2.7.1.180</ecNumber>
    </recommendedName>
    <alternativeName>
        <fullName evidence="9">Flavin transferase</fullName>
    </alternativeName>
</protein>
<evidence type="ECO:0000256" key="2">
    <source>
        <dbReference type="ARBA" id="ARBA00011955"/>
    </source>
</evidence>
<evidence type="ECO:0000256" key="8">
    <source>
        <dbReference type="ARBA" id="ARBA00022842"/>
    </source>
</evidence>
<dbReference type="InterPro" id="IPR024932">
    <property type="entry name" value="ApbE"/>
</dbReference>
<feature type="binding site" evidence="11">
    <location>
        <position position="136"/>
    </location>
    <ligand>
        <name>Mg(2+)</name>
        <dbReference type="ChEBI" id="CHEBI:18420"/>
    </ligand>
</feature>
<evidence type="ECO:0000256" key="9">
    <source>
        <dbReference type="ARBA" id="ARBA00031306"/>
    </source>
</evidence>
<accession>A0A974XNV1</accession>
<dbReference type="KEGG" id="scyp:JYB88_09260"/>
<proteinExistence type="inferred from homology"/>
<keyword evidence="6 11" id="KW-0479">Metal-binding</keyword>
<evidence type="ECO:0000256" key="4">
    <source>
        <dbReference type="ARBA" id="ARBA00022630"/>
    </source>
</evidence>
<comment type="similarity">
    <text evidence="1">Belongs to the ApbE family.</text>
</comment>
<comment type="cofactor">
    <cofactor evidence="11">
        <name>Mg(2+)</name>
        <dbReference type="ChEBI" id="CHEBI:18420"/>
    </cofactor>
    <cofactor evidence="11">
        <name>Mn(2+)</name>
        <dbReference type="ChEBI" id="CHEBI:29035"/>
    </cofactor>
    <text evidence="11">Magnesium. Can also use manganese.</text>
</comment>
<dbReference type="Proteomes" id="UP000663281">
    <property type="component" value="Chromosome"/>
</dbReference>
<evidence type="ECO:0000313" key="13">
    <source>
        <dbReference type="Proteomes" id="UP000663281"/>
    </source>
</evidence>
<keyword evidence="4" id="KW-0285">Flavoprotein</keyword>
<evidence type="ECO:0000256" key="1">
    <source>
        <dbReference type="ARBA" id="ARBA00008282"/>
    </source>
</evidence>
<dbReference type="PANTHER" id="PTHR30040:SF2">
    <property type="entry name" value="FAD:PROTEIN FMN TRANSFERASE"/>
    <property type="match status" value="1"/>
</dbReference>
<dbReference type="PIRSF" id="PIRSF006268">
    <property type="entry name" value="ApbE"/>
    <property type="match status" value="1"/>
</dbReference>
<evidence type="ECO:0000313" key="12">
    <source>
        <dbReference type="EMBL" id="QSX31852.1"/>
    </source>
</evidence>
<keyword evidence="7" id="KW-0274">FAD</keyword>
<name>A0A974XNV1_9GAMM</name>
<dbReference type="GO" id="GO:0016740">
    <property type="term" value="F:transferase activity"/>
    <property type="evidence" value="ECO:0007669"/>
    <property type="project" value="UniProtKB-KW"/>
</dbReference>
<dbReference type="SUPFAM" id="SSF143631">
    <property type="entry name" value="ApbE-like"/>
    <property type="match status" value="1"/>
</dbReference>
<dbReference type="EMBL" id="CP071504">
    <property type="protein sequence ID" value="QSX31852.1"/>
    <property type="molecule type" value="Genomic_DNA"/>
</dbReference>
<keyword evidence="13" id="KW-1185">Reference proteome</keyword>
<dbReference type="Pfam" id="PF02424">
    <property type="entry name" value="ApbE"/>
    <property type="match status" value="1"/>
</dbReference>
<evidence type="ECO:0000256" key="10">
    <source>
        <dbReference type="ARBA" id="ARBA00048540"/>
    </source>
</evidence>
<comment type="catalytic activity">
    <reaction evidence="10">
        <text>L-threonyl-[protein] + FAD = FMN-L-threonyl-[protein] + AMP + H(+)</text>
        <dbReference type="Rhea" id="RHEA:36847"/>
        <dbReference type="Rhea" id="RHEA-COMP:11060"/>
        <dbReference type="Rhea" id="RHEA-COMP:11061"/>
        <dbReference type="ChEBI" id="CHEBI:15378"/>
        <dbReference type="ChEBI" id="CHEBI:30013"/>
        <dbReference type="ChEBI" id="CHEBI:57692"/>
        <dbReference type="ChEBI" id="CHEBI:74257"/>
        <dbReference type="ChEBI" id="CHEBI:456215"/>
        <dbReference type="EC" id="2.7.1.180"/>
    </reaction>
</comment>
<reference evidence="12 13" key="1">
    <citation type="submission" date="2021-03" db="EMBL/GenBank/DDBJ databases">
        <title>Novel species identification of genus Shewanella.</title>
        <authorList>
            <person name="Liu G."/>
            <person name="Zhang Q."/>
        </authorList>
    </citation>
    <scope>NUCLEOTIDE SEQUENCE [LARGE SCALE GENOMIC DNA]</scope>
    <source>
        <strain evidence="12 13">FJAT-53726</strain>
    </source>
</reference>
<keyword evidence="5 12" id="KW-0808">Transferase</keyword>